<evidence type="ECO:0000313" key="2">
    <source>
        <dbReference type="EMBL" id="KGR90182.1"/>
    </source>
</evidence>
<dbReference type="OrthoDB" id="1901795at2"/>
<accession>A0A0A3JT33</accession>
<feature type="coiled-coil region" evidence="1">
    <location>
        <begin position="81"/>
        <end position="108"/>
    </location>
</feature>
<dbReference type="AlphaFoldDB" id="A0A0A3JT33"/>
<name>A0A0A3JT33_9BACL</name>
<dbReference type="eggNOG" id="ENOG502ZX7B">
    <property type="taxonomic scope" value="Bacteria"/>
</dbReference>
<protein>
    <recommendedName>
        <fullName evidence="4">DUF4355 domain-containing protein</fullName>
    </recommendedName>
</protein>
<proteinExistence type="predicted"/>
<sequence>MEWKEVKQFIEENKGNEEVSNYLQGLLSVEGVQQFLQDNKEAKSWLDSTVDKRTSKSLETWKANHLEALIDEEVKRRFPEKDAKDIELEKLKTEVDKMQREKQREILTNQAIKIASDKKLPLPLVDFFIGADEETTNANLEVLESVFQSSVQSIVEQRLKGDGYNPPRENHNGTLTLDSLKGMSQAEINQNWDSVKQLLKQ</sequence>
<gene>
    <name evidence="2" type="ORF">CD30_13110</name>
</gene>
<dbReference type="Proteomes" id="UP000030595">
    <property type="component" value="Unassembled WGS sequence"/>
</dbReference>
<dbReference type="EMBL" id="JPVQ01000024">
    <property type="protein sequence ID" value="KGR90182.1"/>
    <property type="molecule type" value="Genomic_DNA"/>
</dbReference>
<evidence type="ECO:0000313" key="3">
    <source>
        <dbReference type="Proteomes" id="UP000030595"/>
    </source>
</evidence>
<comment type="caution">
    <text evidence="2">The sequence shown here is derived from an EMBL/GenBank/DDBJ whole genome shotgun (WGS) entry which is preliminary data.</text>
</comment>
<keyword evidence="3" id="KW-1185">Reference proteome</keyword>
<evidence type="ECO:0008006" key="4">
    <source>
        <dbReference type="Google" id="ProtNLM"/>
    </source>
</evidence>
<organism evidence="2 3">
    <name type="scientific">Ureibacillus massiliensis 4400831 = CIP 108448 = CCUG 49529</name>
    <dbReference type="NCBI Taxonomy" id="1211035"/>
    <lineage>
        <taxon>Bacteria</taxon>
        <taxon>Bacillati</taxon>
        <taxon>Bacillota</taxon>
        <taxon>Bacilli</taxon>
        <taxon>Bacillales</taxon>
        <taxon>Caryophanaceae</taxon>
        <taxon>Ureibacillus</taxon>
    </lineage>
</organism>
<keyword evidence="1" id="KW-0175">Coiled coil</keyword>
<dbReference type="Pfam" id="PF14265">
    <property type="entry name" value="DUF4355"/>
    <property type="match status" value="1"/>
</dbReference>
<dbReference type="InterPro" id="IPR025580">
    <property type="entry name" value="Gp46"/>
</dbReference>
<evidence type="ECO:0000256" key="1">
    <source>
        <dbReference type="SAM" id="Coils"/>
    </source>
</evidence>
<dbReference type="RefSeq" id="WP_036177556.1">
    <property type="nucleotide sequence ID" value="NZ_AVCZ01000024.1"/>
</dbReference>
<reference evidence="2 3" key="1">
    <citation type="submission" date="2014-02" db="EMBL/GenBank/DDBJ databases">
        <title>Draft genome sequence of Lysinibacillus massiliensis CCUG 49529.</title>
        <authorList>
            <person name="Zhang F."/>
            <person name="Wang G."/>
            <person name="Zhang L."/>
        </authorList>
    </citation>
    <scope>NUCLEOTIDE SEQUENCE [LARGE SCALE GENOMIC DNA]</scope>
    <source>
        <strain evidence="2 3">CCUG 49529</strain>
    </source>
</reference>